<gene>
    <name evidence="2" type="ORF">CCAM_LOCUS7221</name>
</gene>
<keyword evidence="3" id="KW-1185">Reference proteome</keyword>
<dbReference type="AlphaFoldDB" id="A0A484KLX0"/>
<accession>A0A484KLX0</accession>
<organism evidence="2 3">
    <name type="scientific">Cuscuta campestris</name>
    <dbReference type="NCBI Taxonomy" id="132261"/>
    <lineage>
        <taxon>Eukaryota</taxon>
        <taxon>Viridiplantae</taxon>
        <taxon>Streptophyta</taxon>
        <taxon>Embryophyta</taxon>
        <taxon>Tracheophyta</taxon>
        <taxon>Spermatophyta</taxon>
        <taxon>Magnoliopsida</taxon>
        <taxon>eudicotyledons</taxon>
        <taxon>Gunneridae</taxon>
        <taxon>Pentapetalae</taxon>
        <taxon>asterids</taxon>
        <taxon>lamiids</taxon>
        <taxon>Solanales</taxon>
        <taxon>Convolvulaceae</taxon>
        <taxon>Cuscuteae</taxon>
        <taxon>Cuscuta</taxon>
        <taxon>Cuscuta subgen. Grammica</taxon>
        <taxon>Cuscuta sect. Cleistogrammica</taxon>
    </lineage>
</organism>
<reference evidence="2 3" key="1">
    <citation type="submission" date="2018-04" db="EMBL/GenBank/DDBJ databases">
        <authorList>
            <person name="Vogel A."/>
        </authorList>
    </citation>
    <scope>NUCLEOTIDE SEQUENCE [LARGE SCALE GENOMIC DNA]</scope>
</reference>
<dbReference type="Proteomes" id="UP000595140">
    <property type="component" value="Unassembled WGS sequence"/>
</dbReference>
<evidence type="ECO:0000313" key="2">
    <source>
        <dbReference type="EMBL" id="VFQ65445.1"/>
    </source>
</evidence>
<proteinExistence type="predicted"/>
<keyword evidence="1" id="KW-0732">Signal</keyword>
<feature type="chain" id="PRO_5019761397" description="Secreted protein" evidence="1">
    <location>
        <begin position="23"/>
        <end position="76"/>
    </location>
</feature>
<evidence type="ECO:0008006" key="4">
    <source>
        <dbReference type="Google" id="ProtNLM"/>
    </source>
</evidence>
<sequence>MLSSMPHARCCLYWFAISMAMCFEVNQDDENSIVLHVKRTTAIDPVACLPIDSVAGTRTCHHMRGERPHRRNTTHH</sequence>
<name>A0A484KLX0_9ASTE</name>
<feature type="signal peptide" evidence="1">
    <location>
        <begin position="1"/>
        <end position="22"/>
    </location>
</feature>
<protein>
    <recommendedName>
        <fullName evidence="4">Secreted protein</fullName>
    </recommendedName>
</protein>
<evidence type="ECO:0000256" key="1">
    <source>
        <dbReference type="SAM" id="SignalP"/>
    </source>
</evidence>
<dbReference type="EMBL" id="OOIL02000462">
    <property type="protein sequence ID" value="VFQ65445.1"/>
    <property type="molecule type" value="Genomic_DNA"/>
</dbReference>
<evidence type="ECO:0000313" key="3">
    <source>
        <dbReference type="Proteomes" id="UP000595140"/>
    </source>
</evidence>